<proteinExistence type="predicted"/>
<dbReference type="HOGENOM" id="CLU_2830943_0_0_1"/>
<feature type="compositionally biased region" description="Polar residues" evidence="1">
    <location>
        <begin position="1"/>
        <end position="27"/>
    </location>
</feature>
<reference evidence="3" key="1">
    <citation type="journal article" date="2011" name="PLoS Genet.">
        <title>Genomic analysis of the necrotrophic fungal pathogens Sclerotinia sclerotiorum and Botrytis cinerea.</title>
        <authorList>
            <person name="Amselem J."/>
            <person name="Cuomo C.A."/>
            <person name="van Kan J.A."/>
            <person name="Viaud M."/>
            <person name="Benito E.P."/>
            <person name="Couloux A."/>
            <person name="Coutinho P.M."/>
            <person name="de Vries R.P."/>
            <person name="Dyer P.S."/>
            <person name="Fillinger S."/>
            <person name="Fournier E."/>
            <person name="Gout L."/>
            <person name="Hahn M."/>
            <person name="Kohn L."/>
            <person name="Lapalu N."/>
            <person name="Plummer K.M."/>
            <person name="Pradier J.M."/>
            <person name="Quevillon E."/>
            <person name="Sharon A."/>
            <person name="Simon A."/>
            <person name="ten Have A."/>
            <person name="Tudzynski B."/>
            <person name="Tudzynski P."/>
            <person name="Wincker P."/>
            <person name="Andrew M."/>
            <person name="Anthouard V."/>
            <person name="Beever R.E."/>
            <person name="Beffa R."/>
            <person name="Benoit I."/>
            <person name="Bouzid O."/>
            <person name="Brault B."/>
            <person name="Chen Z."/>
            <person name="Choquer M."/>
            <person name="Collemare J."/>
            <person name="Cotton P."/>
            <person name="Danchin E.G."/>
            <person name="Da Silva C."/>
            <person name="Gautier A."/>
            <person name="Giraud C."/>
            <person name="Giraud T."/>
            <person name="Gonzalez C."/>
            <person name="Grossetete S."/>
            <person name="Guldener U."/>
            <person name="Henrissat B."/>
            <person name="Howlett B.J."/>
            <person name="Kodira C."/>
            <person name="Kretschmer M."/>
            <person name="Lappartient A."/>
            <person name="Leroch M."/>
            <person name="Levis C."/>
            <person name="Mauceli E."/>
            <person name="Neuveglise C."/>
            <person name="Oeser B."/>
            <person name="Pearson M."/>
            <person name="Poulain J."/>
            <person name="Poussereau N."/>
            <person name="Quesneville H."/>
            <person name="Rascle C."/>
            <person name="Schumacher J."/>
            <person name="Segurens B."/>
            <person name="Sexton A."/>
            <person name="Silva E."/>
            <person name="Sirven C."/>
            <person name="Soanes D.M."/>
            <person name="Talbot N.J."/>
            <person name="Templeton M."/>
            <person name="Yandava C."/>
            <person name="Yarden O."/>
            <person name="Zeng Q."/>
            <person name="Rollins J.A."/>
            <person name="Lebrun M.H."/>
            <person name="Dickman M."/>
        </authorList>
    </citation>
    <scope>NUCLEOTIDE SEQUENCE [LARGE SCALE GENOMIC DNA]</scope>
    <source>
        <strain evidence="3">T4</strain>
    </source>
</reference>
<dbReference type="InParanoid" id="G2YU97"/>
<sequence>MNINTNTHTPKNPRISQPSLLPNTLSTKPPPSLEKFLNLLPHMHETHPPLHTSTITIASLYTSTIR</sequence>
<protein>
    <submittedName>
        <fullName evidence="2">Uncharacterized protein</fullName>
    </submittedName>
</protein>
<evidence type="ECO:0000313" key="2">
    <source>
        <dbReference type="EMBL" id="CCD55195.1"/>
    </source>
</evidence>
<name>G2YU97_BOTF4</name>
<evidence type="ECO:0000313" key="3">
    <source>
        <dbReference type="Proteomes" id="UP000008177"/>
    </source>
</evidence>
<dbReference type="AlphaFoldDB" id="G2YU97"/>
<dbReference type="Proteomes" id="UP000008177">
    <property type="component" value="Unplaced contigs"/>
</dbReference>
<organism evidence="2 3">
    <name type="scientific">Botryotinia fuckeliana (strain T4)</name>
    <name type="common">Noble rot fungus</name>
    <name type="synonym">Botrytis cinerea</name>
    <dbReference type="NCBI Taxonomy" id="999810"/>
    <lineage>
        <taxon>Eukaryota</taxon>
        <taxon>Fungi</taxon>
        <taxon>Dikarya</taxon>
        <taxon>Ascomycota</taxon>
        <taxon>Pezizomycotina</taxon>
        <taxon>Leotiomycetes</taxon>
        <taxon>Helotiales</taxon>
        <taxon>Sclerotiniaceae</taxon>
        <taxon>Botrytis</taxon>
    </lineage>
</organism>
<dbReference type="EMBL" id="FQ790353">
    <property type="protein sequence ID" value="CCD55195.1"/>
    <property type="molecule type" value="Genomic_DNA"/>
</dbReference>
<accession>G2YU97</accession>
<gene>
    <name evidence="2" type="ORF">BofuT4_uP160160.1</name>
</gene>
<evidence type="ECO:0000256" key="1">
    <source>
        <dbReference type="SAM" id="MobiDB-lite"/>
    </source>
</evidence>
<feature type="region of interest" description="Disordered" evidence="1">
    <location>
        <begin position="1"/>
        <end position="33"/>
    </location>
</feature>